<proteinExistence type="predicted"/>
<accession>A0ABN6K5X3</accession>
<feature type="compositionally biased region" description="Low complexity" evidence="1">
    <location>
        <begin position="75"/>
        <end position="111"/>
    </location>
</feature>
<dbReference type="Proteomes" id="UP000824496">
    <property type="component" value="Chromosome"/>
</dbReference>
<keyword evidence="4" id="KW-1185">Reference proteome</keyword>
<evidence type="ECO:0000256" key="1">
    <source>
        <dbReference type="SAM" id="MobiDB-lite"/>
    </source>
</evidence>
<evidence type="ECO:0000313" key="3">
    <source>
        <dbReference type="EMBL" id="BDA64032.1"/>
    </source>
</evidence>
<evidence type="ECO:0000256" key="2">
    <source>
        <dbReference type="SAM" id="Phobius"/>
    </source>
</evidence>
<keyword evidence="2" id="KW-0812">Transmembrane</keyword>
<gene>
    <name evidence="3" type="ORF">MANAM107_08660</name>
</gene>
<name>A0ABN6K5X3_9ACTO</name>
<evidence type="ECO:0000313" key="4">
    <source>
        <dbReference type="Proteomes" id="UP000824496"/>
    </source>
</evidence>
<protein>
    <submittedName>
        <fullName evidence="3">Uncharacterized protein</fullName>
    </submittedName>
</protein>
<organism evidence="3 4">
    <name type="scientific">Actinomyces capricornis</name>
    <dbReference type="NCBI Taxonomy" id="2755559"/>
    <lineage>
        <taxon>Bacteria</taxon>
        <taxon>Bacillati</taxon>
        <taxon>Actinomycetota</taxon>
        <taxon>Actinomycetes</taxon>
        <taxon>Actinomycetales</taxon>
        <taxon>Actinomycetaceae</taxon>
        <taxon>Actinomyces</taxon>
    </lineage>
</organism>
<dbReference type="EMBL" id="AP025017">
    <property type="protein sequence ID" value="BDA64032.1"/>
    <property type="molecule type" value="Genomic_DNA"/>
</dbReference>
<keyword evidence="2" id="KW-1133">Transmembrane helix</keyword>
<sequence>MVEPGAPGAAPAGAGLVAVVGLGMLSVRAAVVDMPPILPCLLAPSHAQACRAPDPDTGGAGPGRLPARARRAGEGAHPAGAAPSPAVHGSARGRPAPSAGRPRGAARLSAG</sequence>
<keyword evidence="2" id="KW-0472">Membrane</keyword>
<reference evidence="3 4" key="1">
    <citation type="submission" date="2021-08" db="EMBL/GenBank/DDBJ databases">
        <title>Whole genome sequence of novel Actinomyces species strain MAS-1.</title>
        <authorList>
            <person name="Saito M."/>
            <person name="Kuwahara N."/>
            <person name="Takizawa T."/>
            <person name="Gotouda H."/>
            <person name="Ochiai T."/>
        </authorList>
    </citation>
    <scope>NUCLEOTIDE SEQUENCE [LARGE SCALE GENOMIC DNA]</scope>
    <source>
        <strain evidence="3 4">MAS-1</strain>
    </source>
</reference>
<feature type="transmembrane region" description="Helical" evidence="2">
    <location>
        <begin position="12"/>
        <end position="31"/>
    </location>
</feature>
<feature type="region of interest" description="Disordered" evidence="1">
    <location>
        <begin position="48"/>
        <end position="111"/>
    </location>
</feature>